<evidence type="ECO:0000313" key="2">
    <source>
        <dbReference type="Proteomes" id="UP000460718"/>
    </source>
</evidence>
<sequence length="61" mass="6324">ALTTFANVKAYVAKETLVNELEGIPATHVPLDVIKENLHGTGSPNRSEVGAVACVCSFLAG</sequence>
<feature type="non-terminal residue" evidence="1">
    <location>
        <position position="1"/>
    </location>
</feature>
<dbReference type="Proteomes" id="UP000460718">
    <property type="component" value="Unassembled WGS sequence"/>
</dbReference>
<dbReference type="EMBL" id="QXFW01001969">
    <property type="protein sequence ID" value="KAE8983597.1"/>
    <property type="molecule type" value="Genomic_DNA"/>
</dbReference>
<proteinExistence type="predicted"/>
<reference evidence="1 2" key="1">
    <citation type="submission" date="2018-09" db="EMBL/GenBank/DDBJ databases">
        <title>Genomic investigation of the strawberry pathogen Phytophthora fragariae indicates pathogenicity is determined by transcriptional variation in three key races.</title>
        <authorList>
            <person name="Adams T.M."/>
            <person name="Armitage A.D."/>
            <person name="Sobczyk M.K."/>
            <person name="Bates H.J."/>
            <person name="Dunwell J.M."/>
            <person name="Nellist C.F."/>
            <person name="Harrison R.J."/>
        </authorList>
    </citation>
    <scope>NUCLEOTIDE SEQUENCE [LARGE SCALE GENOMIC DNA]</scope>
    <source>
        <strain evidence="1 2">SCRP245</strain>
    </source>
</reference>
<name>A0A6A3ING6_9STRA</name>
<comment type="caution">
    <text evidence="1">The sequence shown here is derived from an EMBL/GenBank/DDBJ whole genome shotgun (WGS) entry which is preliminary data.</text>
</comment>
<protein>
    <submittedName>
        <fullName evidence="1">Uncharacterized protein</fullName>
    </submittedName>
</protein>
<accession>A0A6A3ING6</accession>
<organism evidence="1 2">
    <name type="scientific">Phytophthora fragariae</name>
    <dbReference type="NCBI Taxonomy" id="53985"/>
    <lineage>
        <taxon>Eukaryota</taxon>
        <taxon>Sar</taxon>
        <taxon>Stramenopiles</taxon>
        <taxon>Oomycota</taxon>
        <taxon>Peronosporomycetes</taxon>
        <taxon>Peronosporales</taxon>
        <taxon>Peronosporaceae</taxon>
        <taxon>Phytophthora</taxon>
    </lineage>
</organism>
<dbReference type="AlphaFoldDB" id="A0A6A3ING6"/>
<gene>
    <name evidence="1" type="ORF">PF011_g21114</name>
</gene>
<evidence type="ECO:0000313" key="1">
    <source>
        <dbReference type="EMBL" id="KAE8983597.1"/>
    </source>
</evidence>